<organism evidence="8 9">
    <name type="scientific">Jaapia argillacea MUCL 33604</name>
    <dbReference type="NCBI Taxonomy" id="933084"/>
    <lineage>
        <taxon>Eukaryota</taxon>
        <taxon>Fungi</taxon>
        <taxon>Dikarya</taxon>
        <taxon>Basidiomycota</taxon>
        <taxon>Agaricomycotina</taxon>
        <taxon>Agaricomycetes</taxon>
        <taxon>Agaricomycetidae</taxon>
        <taxon>Jaapiales</taxon>
        <taxon>Jaapiaceae</taxon>
        <taxon>Jaapia</taxon>
    </lineage>
</organism>
<keyword evidence="6" id="KW-0443">Lipid metabolism</keyword>
<evidence type="ECO:0000313" key="8">
    <source>
        <dbReference type="EMBL" id="KDQ60080.1"/>
    </source>
</evidence>
<dbReference type="InterPro" id="IPR036291">
    <property type="entry name" value="NAD(P)-bd_dom_sf"/>
</dbReference>
<keyword evidence="2" id="KW-0444">Lipid biosynthesis</keyword>
<dbReference type="GO" id="GO:0016491">
    <property type="term" value="F:oxidoreductase activity"/>
    <property type="evidence" value="ECO:0007669"/>
    <property type="project" value="UniProtKB-KW"/>
</dbReference>
<dbReference type="AlphaFoldDB" id="A0A067Q1P6"/>
<evidence type="ECO:0000256" key="2">
    <source>
        <dbReference type="ARBA" id="ARBA00022516"/>
    </source>
</evidence>
<dbReference type="Proteomes" id="UP000027265">
    <property type="component" value="Unassembled WGS sequence"/>
</dbReference>
<dbReference type="GO" id="GO:0005783">
    <property type="term" value="C:endoplasmic reticulum"/>
    <property type="evidence" value="ECO:0007669"/>
    <property type="project" value="TreeGrafter"/>
</dbReference>
<dbReference type="PANTHER" id="PTHR43086">
    <property type="entry name" value="VERY-LONG-CHAIN 3-OXOOACYL-COA REDUCTASE"/>
    <property type="match status" value="1"/>
</dbReference>
<keyword evidence="5" id="KW-0560">Oxidoreductase</keyword>
<evidence type="ECO:0000256" key="6">
    <source>
        <dbReference type="ARBA" id="ARBA00023098"/>
    </source>
</evidence>
<dbReference type="GO" id="GO:0030497">
    <property type="term" value="P:fatty acid elongation"/>
    <property type="evidence" value="ECO:0007669"/>
    <property type="project" value="TreeGrafter"/>
</dbReference>
<dbReference type="HOGENOM" id="CLU_010194_38_2_1"/>
<evidence type="ECO:0008006" key="10">
    <source>
        <dbReference type="Google" id="ProtNLM"/>
    </source>
</evidence>
<evidence type="ECO:0000313" key="9">
    <source>
        <dbReference type="Proteomes" id="UP000027265"/>
    </source>
</evidence>
<dbReference type="PIRSF" id="PIRSF000126">
    <property type="entry name" value="11-beta-HSD1"/>
    <property type="match status" value="1"/>
</dbReference>
<proteinExistence type="predicted"/>
<name>A0A067Q1P6_9AGAM</name>
<gene>
    <name evidence="8" type="ORF">JAAARDRAFT_67729</name>
</gene>
<evidence type="ECO:0000256" key="1">
    <source>
        <dbReference type="ARBA" id="ARBA00005194"/>
    </source>
</evidence>
<dbReference type="Pfam" id="PF00106">
    <property type="entry name" value="adh_short"/>
    <property type="match status" value="1"/>
</dbReference>
<keyword evidence="4" id="KW-0521">NADP</keyword>
<dbReference type="InterPro" id="IPR002347">
    <property type="entry name" value="SDR_fam"/>
</dbReference>
<dbReference type="STRING" id="933084.A0A067Q1P6"/>
<dbReference type="Gene3D" id="3.40.50.720">
    <property type="entry name" value="NAD(P)-binding Rossmann-like Domain"/>
    <property type="match status" value="1"/>
</dbReference>
<accession>A0A067Q1P6</accession>
<dbReference type="EMBL" id="KL197714">
    <property type="protein sequence ID" value="KDQ60080.1"/>
    <property type="molecule type" value="Genomic_DNA"/>
</dbReference>
<keyword evidence="7" id="KW-0275">Fatty acid biosynthesis</keyword>
<keyword evidence="9" id="KW-1185">Reference proteome</keyword>
<dbReference type="PANTHER" id="PTHR43086:SF2">
    <property type="entry name" value="HYDROXYSTEROID DEHYDROGENASE-LIKE PROTEIN 1"/>
    <property type="match status" value="1"/>
</dbReference>
<evidence type="ECO:0000256" key="3">
    <source>
        <dbReference type="ARBA" id="ARBA00022832"/>
    </source>
</evidence>
<dbReference type="PRINTS" id="PR00081">
    <property type="entry name" value="GDHRDH"/>
</dbReference>
<evidence type="ECO:0000256" key="5">
    <source>
        <dbReference type="ARBA" id="ARBA00023002"/>
    </source>
</evidence>
<protein>
    <recommendedName>
        <fullName evidence="10">NAD(P)-binding protein</fullName>
    </recommendedName>
</protein>
<sequence length="282" mass="31026">MLWRLFTSSFAIKKYHHGEDPWAIVTGASDGIGKELCRSLAQRGFNVFLHGRDSDKLILVRNSLATQFPNARFEVAVADATRPGLVTEVAAVLAGKNLTIVINNAGYTGAPIQPFTSFSSNELERGTNIGVGWITQLTHVVLPTLIENKPSLMVNIGSFVESQPSPFLAVYSGTKGYTRAFSHALRLEMQALGHNDVEIQYHEVHGVATKANGEPESLIVPSPRNMAEAIVSAVGKRSSFIVPYWVHELFTWAFMVVPNRFLQMMMISEVGKRRTDLKGNIG</sequence>
<dbReference type="PROSITE" id="PS00061">
    <property type="entry name" value="ADH_SHORT"/>
    <property type="match status" value="1"/>
</dbReference>
<dbReference type="SUPFAM" id="SSF51735">
    <property type="entry name" value="NAD(P)-binding Rossmann-fold domains"/>
    <property type="match status" value="1"/>
</dbReference>
<reference evidence="9" key="1">
    <citation type="journal article" date="2014" name="Proc. Natl. Acad. Sci. U.S.A.">
        <title>Extensive sampling of basidiomycete genomes demonstrates inadequacy of the white-rot/brown-rot paradigm for wood decay fungi.</title>
        <authorList>
            <person name="Riley R."/>
            <person name="Salamov A.A."/>
            <person name="Brown D.W."/>
            <person name="Nagy L.G."/>
            <person name="Floudas D."/>
            <person name="Held B.W."/>
            <person name="Levasseur A."/>
            <person name="Lombard V."/>
            <person name="Morin E."/>
            <person name="Otillar R."/>
            <person name="Lindquist E.A."/>
            <person name="Sun H."/>
            <person name="LaButti K.M."/>
            <person name="Schmutz J."/>
            <person name="Jabbour D."/>
            <person name="Luo H."/>
            <person name="Baker S.E."/>
            <person name="Pisabarro A.G."/>
            <person name="Walton J.D."/>
            <person name="Blanchette R.A."/>
            <person name="Henrissat B."/>
            <person name="Martin F."/>
            <person name="Cullen D."/>
            <person name="Hibbett D.S."/>
            <person name="Grigoriev I.V."/>
        </authorList>
    </citation>
    <scope>NUCLEOTIDE SEQUENCE [LARGE SCALE GENOMIC DNA]</scope>
    <source>
        <strain evidence="9">MUCL 33604</strain>
    </source>
</reference>
<keyword evidence="3" id="KW-0276">Fatty acid metabolism</keyword>
<dbReference type="InParanoid" id="A0A067Q1P6"/>
<comment type="pathway">
    <text evidence="1">Lipid metabolism; fatty acid biosynthesis.</text>
</comment>
<evidence type="ECO:0000256" key="7">
    <source>
        <dbReference type="ARBA" id="ARBA00023160"/>
    </source>
</evidence>
<dbReference type="OrthoDB" id="47007at2759"/>
<dbReference type="InterPro" id="IPR020904">
    <property type="entry name" value="Sc_DH/Rdtase_CS"/>
</dbReference>
<evidence type="ECO:0000256" key="4">
    <source>
        <dbReference type="ARBA" id="ARBA00022857"/>
    </source>
</evidence>